<evidence type="ECO:0008006" key="4">
    <source>
        <dbReference type="Google" id="ProtNLM"/>
    </source>
</evidence>
<organism evidence="2 3">
    <name type="scientific">Staphylococcus agnetis</name>
    <dbReference type="NCBI Taxonomy" id="985762"/>
    <lineage>
        <taxon>Bacteria</taxon>
        <taxon>Bacillati</taxon>
        <taxon>Bacillota</taxon>
        <taxon>Bacilli</taxon>
        <taxon>Bacillales</taxon>
        <taxon>Staphylococcaceae</taxon>
        <taxon>Staphylococcus</taxon>
    </lineage>
</organism>
<comment type="caution">
    <text evidence="2">The sequence shown here is derived from an EMBL/GenBank/DDBJ whole genome shotgun (WGS) entry which is preliminary data.</text>
</comment>
<protein>
    <recommendedName>
        <fullName evidence="4">DUF443 domain-containing protein</fullName>
    </recommendedName>
</protein>
<dbReference type="Pfam" id="PF04276">
    <property type="entry name" value="DUF443"/>
    <property type="match status" value="1"/>
</dbReference>
<evidence type="ECO:0000313" key="3">
    <source>
        <dbReference type="Proteomes" id="UP000195208"/>
    </source>
</evidence>
<dbReference type="InterPro" id="IPR005915">
    <property type="entry name" value="Tandem_5TM"/>
</dbReference>
<keyword evidence="1" id="KW-0812">Transmembrane</keyword>
<dbReference type="EMBL" id="NEFX01000001">
    <property type="protein sequence ID" value="OTW32185.1"/>
    <property type="molecule type" value="Genomic_DNA"/>
</dbReference>
<feature type="transmembrane region" description="Helical" evidence="1">
    <location>
        <begin position="107"/>
        <end position="126"/>
    </location>
</feature>
<feature type="transmembrane region" description="Helical" evidence="1">
    <location>
        <begin position="181"/>
        <end position="202"/>
    </location>
</feature>
<dbReference type="RefSeq" id="WP_060550972.1">
    <property type="nucleotide sequence ID" value="NZ_CP009623.1"/>
</dbReference>
<dbReference type="Proteomes" id="UP000195208">
    <property type="component" value="Unassembled WGS sequence"/>
</dbReference>
<reference evidence="2 3" key="1">
    <citation type="submission" date="2017-04" db="EMBL/GenBank/DDBJ databases">
        <title>Staphylococcus agnetis, a potential pathogen in the broiler production.</title>
        <authorList>
            <person name="Poulsen L."/>
        </authorList>
    </citation>
    <scope>NUCLEOTIDE SEQUENCE [LARGE SCALE GENOMIC DNA]</scope>
    <source>
        <strain evidence="2 3">723_310714_2_2_spleen</strain>
    </source>
</reference>
<sequence length="215" mass="24932">MNKHRAMGHVENLNKNLRYKIWKSDEGIFLVDLQKNILPYLFPMINWLPLKAYKLSEEEYHQYVTKNMNTNRSSAPAYLGAGLAVFFSSILRPIVNKTMDTIQLSTAILIVILSFILVAIMQVIIWKRSEISWFKSSEKQYKLRILNTLKTKLLIISGYLMGLFALSMTLTIILQYNDFNFIIGIIHLIFLTFFSFLSYATVKVGVSEAIIYKKE</sequence>
<name>A0ABX3Z5J4_9STAP</name>
<proteinExistence type="predicted"/>
<feature type="transmembrane region" description="Helical" evidence="1">
    <location>
        <begin position="75"/>
        <end position="95"/>
    </location>
</feature>
<evidence type="ECO:0000313" key="2">
    <source>
        <dbReference type="EMBL" id="OTW32185.1"/>
    </source>
</evidence>
<keyword evidence="1" id="KW-0472">Membrane</keyword>
<accession>A0ABX3Z5J4</accession>
<evidence type="ECO:0000256" key="1">
    <source>
        <dbReference type="SAM" id="Phobius"/>
    </source>
</evidence>
<keyword evidence="3" id="KW-1185">Reference proteome</keyword>
<dbReference type="NCBIfam" id="TIGR01218">
    <property type="entry name" value="Gpos_tandem_5TM"/>
    <property type="match status" value="1"/>
</dbReference>
<gene>
    <name evidence="2" type="ORF">B9M88_00465</name>
</gene>
<keyword evidence="1" id="KW-1133">Transmembrane helix</keyword>
<feature type="transmembrane region" description="Helical" evidence="1">
    <location>
        <begin position="153"/>
        <end position="175"/>
    </location>
</feature>